<dbReference type="InterPro" id="IPR011429">
    <property type="entry name" value="Cyt_c_Planctomycete-type"/>
</dbReference>
<dbReference type="InterPro" id="IPR036909">
    <property type="entry name" value="Cyt_c-like_dom_sf"/>
</dbReference>
<name>A0A518AYQ0_9BACT</name>
<reference evidence="4 5" key="1">
    <citation type="submission" date="2019-02" db="EMBL/GenBank/DDBJ databases">
        <title>Deep-cultivation of Planctomycetes and their phenomic and genomic characterization uncovers novel biology.</title>
        <authorList>
            <person name="Wiegand S."/>
            <person name="Jogler M."/>
            <person name="Boedeker C."/>
            <person name="Pinto D."/>
            <person name="Vollmers J."/>
            <person name="Rivas-Marin E."/>
            <person name="Kohn T."/>
            <person name="Peeters S.H."/>
            <person name="Heuer A."/>
            <person name="Rast P."/>
            <person name="Oberbeckmann S."/>
            <person name="Bunk B."/>
            <person name="Jeske O."/>
            <person name="Meyerdierks A."/>
            <person name="Storesund J.E."/>
            <person name="Kallscheuer N."/>
            <person name="Luecker S."/>
            <person name="Lage O.M."/>
            <person name="Pohl T."/>
            <person name="Merkel B.J."/>
            <person name="Hornburger P."/>
            <person name="Mueller R.-W."/>
            <person name="Bruemmer F."/>
            <person name="Labrenz M."/>
            <person name="Spormann A.M."/>
            <person name="Op den Camp H."/>
            <person name="Overmann J."/>
            <person name="Amann R."/>
            <person name="Jetten M.S.M."/>
            <person name="Mascher T."/>
            <person name="Medema M.H."/>
            <person name="Devos D.P."/>
            <person name="Kaster A.-K."/>
            <person name="Ovreas L."/>
            <person name="Rohde M."/>
            <person name="Galperin M.Y."/>
            <person name="Jogler C."/>
        </authorList>
    </citation>
    <scope>NUCLEOTIDE SEQUENCE [LARGE SCALE GENOMIC DNA]</scope>
    <source>
        <strain evidence="4 5">Pan216</strain>
    </source>
</reference>
<dbReference type="EMBL" id="CP036279">
    <property type="protein sequence ID" value="QDU59845.1"/>
    <property type="molecule type" value="Genomic_DNA"/>
</dbReference>
<evidence type="ECO:0000259" key="3">
    <source>
        <dbReference type="Pfam" id="PF07635"/>
    </source>
</evidence>
<evidence type="ECO:0000313" key="5">
    <source>
        <dbReference type="Proteomes" id="UP000317093"/>
    </source>
</evidence>
<evidence type="ECO:0000259" key="2">
    <source>
        <dbReference type="Pfam" id="PF07587"/>
    </source>
</evidence>
<organism evidence="4 5">
    <name type="scientific">Kolteria novifilia</name>
    <dbReference type="NCBI Taxonomy" id="2527975"/>
    <lineage>
        <taxon>Bacteria</taxon>
        <taxon>Pseudomonadati</taxon>
        <taxon>Planctomycetota</taxon>
        <taxon>Planctomycetia</taxon>
        <taxon>Kolteriales</taxon>
        <taxon>Kolteriaceae</taxon>
        <taxon>Kolteria</taxon>
    </lineage>
</organism>
<dbReference type="Pfam" id="PF13385">
    <property type="entry name" value="Laminin_G_3"/>
    <property type="match status" value="1"/>
</dbReference>
<dbReference type="SUPFAM" id="SSF49899">
    <property type="entry name" value="Concanavalin A-like lectins/glucanases"/>
    <property type="match status" value="1"/>
</dbReference>
<feature type="domain" description="DUF1553" evidence="2">
    <location>
        <begin position="745"/>
        <end position="1002"/>
    </location>
</feature>
<dbReference type="InterPro" id="IPR011444">
    <property type="entry name" value="DUF1549"/>
</dbReference>
<dbReference type="SUPFAM" id="SSF46626">
    <property type="entry name" value="Cytochrome c"/>
    <property type="match status" value="1"/>
</dbReference>
<dbReference type="PANTHER" id="PTHR35889:SF3">
    <property type="entry name" value="F-BOX DOMAIN-CONTAINING PROTEIN"/>
    <property type="match status" value="1"/>
</dbReference>
<feature type="domain" description="DUF1549" evidence="1">
    <location>
        <begin position="151"/>
        <end position="356"/>
    </location>
</feature>
<evidence type="ECO:0000259" key="1">
    <source>
        <dbReference type="Pfam" id="PF07583"/>
    </source>
</evidence>
<dbReference type="Pfam" id="PF07587">
    <property type="entry name" value="PSD1"/>
    <property type="match status" value="1"/>
</dbReference>
<evidence type="ECO:0000313" key="4">
    <source>
        <dbReference type="EMBL" id="QDU59845.1"/>
    </source>
</evidence>
<dbReference type="Pfam" id="PF07583">
    <property type="entry name" value="PSCyt2"/>
    <property type="match status" value="1"/>
</dbReference>
<dbReference type="GO" id="GO:0020037">
    <property type="term" value="F:heme binding"/>
    <property type="evidence" value="ECO:0007669"/>
    <property type="project" value="InterPro"/>
</dbReference>
<dbReference type="RefSeq" id="WP_145254773.1">
    <property type="nucleotide sequence ID" value="NZ_CP036279.1"/>
</dbReference>
<dbReference type="InterPro" id="IPR022655">
    <property type="entry name" value="DUF1553"/>
</dbReference>
<dbReference type="KEGG" id="knv:Pan216_06780"/>
<dbReference type="GO" id="GO:0009055">
    <property type="term" value="F:electron transfer activity"/>
    <property type="evidence" value="ECO:0007669"/>
    <property type="project" value="InterPro"/>
</dbReference>
<protein>
    <submittedName>
        <fullName evidence="4">Planctomycete cytochrome C</fullName>
    </submittedName>
</protein>
<sequence length="1058" mass="118487">MSFALPLAVSTALFAASPERPATAPTIDFGRDIRPILSDNCFSCHGPDEAERAGGFRLDLRDEVLKEADSGEHPIVPGNIASSEIIARITSDDESMLMPPSESNKHLTPAQIDLLQRWVAEGANWQEHWSFVPPTKPKPPAVTREKWLNSPIDRFILARIEAAGLSPSPEADRTTLIRRLTLDLTGLPPTPQEVDAFVNDTSPDAYEKLVDRLLGSKHFGERMAVMWLDAARYGDTSVFHADGYRDMWAWRDWVVDAYNANKPFDEFSIEQLAGDQLPNPTIEQRLATGFHRNTPTTDEGGAIAEEYRVEYVVDRVKTTATVWLGLTLECAQCHDHKYDPFSQRDYYRFYAFFNVSDDKGMQSRRGNAEPMLELFDPEKQRQLPGIRERIAAKKGEMQAVEATAATHFREWLRNQDYSQPEQPSMPAGALVHTMLDEGKGKVIAKILGDEQGTATKGTLKGNALWTEGKFNGALKFDGKTVVDLGDVGNFERSDRVSFGAWVNPEKNANGAILARMNEGNSHRGFDMLLEGRKISVHLINSWAGNAIKITTKKQLEPKKWQHVCVTYDGSSKAKGLTVYVEGEPWEATASHDRLSASILSKTPFHLGGRRSGSRLNNCAVDDVRFYDRALEALEVQTLAETDPIEPILALPAHQRSPEQVATLRRYYFLEKEPEYRSLREELDGLEKTESELKKPLTSVMVMRDMPKPRDTFVLNRGAYDAPTKEKVSAATPSMLPPMASELPSNRFGLASWLFQPDHPLTGRVAVNRYWQMLFGTGLVATPADFGSQGQFPTHPELLDWLAVDFRENGWDIKRLLKMMVMSSTYRQTSRVTPELLERDPTNKLLARGPRFRLQAEFIRDGALAISGLINLKMGGPGVRAYQPPGLWKEVGLSGRPIFKQDAGDKLYRRTLYSYWKRSAPPPNMWLFDAPTRETCTINRPRTNTPLQALVMLNDVQFVEASRNFAQRILNEAGKSTDDRLGYAFRLATSREPNSAERAALADVHAAALERYRADQSAATNLLSVGDSPRQMALDPAEHAAWTIVASTILNLDETLTKE</sequence>
<proteinExistence type="predicted"/>
<dbReference type="OrthoDB" id="127107at2"/>
<feature type="domain" description="Cytochrome C Planctomycete-type" evidence="3">
    <location>
        <begin position="41"/>
        <end position="102"/>
    </location>
</feature>
<dbReference type="Gene3D" id="1.10.760.10">
    <property type="entry name" value="Cytochrome c-like domain"/>
    <property type="match status" value="1"/>
</dbReference>
<dbReference type="PANTHER" id="PTHR35889">
    <property type="entry name" value="CYCLOINULO-OLIGOSACCHARIDE FRUCTANOTRANSFERASE-RELATED"/>
    <property type="match status" value="1"/>
</dbReference>
<dbReference type="AlphaFoldDB" id="A0A518AYQ0"/>
<accession>A0A518AYQ0</accession>
<dbReference type="Proteomes" id="UP000317093">
    <property type="component" value="Chromosome"/>
</dbReference>
<dbReference type="Pfam" id="PF07635">
    <property type="entry name" value="PSCyt1"/>
    <property type="match status" value="1"/>
</dbReference>
<keyword evidence="5" id="KW-1185">Reference proteome</keyword>
<dbReference type="InterPro" id="IPR013320">
    <property type="entry name" value="ConA-like_dom_sf"/>
</dbReference>
<gene>
    <name evidence="4" type="ORF">Pan216_06780</name>
</gene>
<dbReference type="Gene3D" id="2.60.120.200">
    <property type="match status" value="1"/>
</dbReference>